<dbReference type="PROSITE" id="PS51257">
    <property type="entry name" value="PROKAR_LIPOPROTEIN"/>
    <property type="match status" value="1"/>
</dbReference>
<dbReference type="InterPro" id="IPR001747">
    <property type="entry name" value="Vitellogenin_N"/>
</dbReference>
<dbReference type="GO" id="GO:0005319">
    <property type="term" value="F:lipid transporter activity"/>
    <property type="evidence" value="ECO:0007669"/>
    <property type="project" value="InterPro"/>
</dbReference>
<dbReference type="AlphaFoldDB" id="A0AAN0J6U1"/>
<dbReference type="InterPro" id="IPR015816">
    <property type="entry name" value="Vitellinogen_b-sht_N"/>
</dbReference>
<dbReference type="Gene3D" id="2.30.230.10">
    <property type="entry name" value="Lipovitellin, beta-sheet shell regions, chain A"/>
    <property type="match status" value="1"/>
</dbReference>
<proteinExistence type="predicted"/>
<dbReference type="GeneID" id="109582237"/>
<dbReference type="InterPro" id="IPR015819">
    <property type="entry name" value="Lipid_transp_b-sht_shell"/>
</dbReference>
<dbReference type="RefSeq" id="XP_019852446.1">
    <property type="nucleotide sequence ID" value="XM_019996887.1"/>
</dbReference>
<organism evidence="4 5">
    <name type="scientific">Amphimedon queenslandica</name>
    <name type="common">Sponge</name>
    <dbReference type="NCBI Taxonomy" id="400682"/>
    <lineage>
        <taxon>Eukaryota</taxon>
        <taxon>Metazoa</taxon>
        <taxon>Porifera</taxon>
        <taxon>Demospongiae</taxon>
        <taxon>Heteroscleromorpha</taxon>
        <taxon>Haplosclerida</taxon>
        <taxon>Niphatidae</taxon>
        <taxon>Amphimedon</taxon>
    </lineage>
</organism>
<dbReference type="Pfam" id="PF01347">
    <property type="entry name" value="Vitellogenin_N"/>
    <property type="match status" value="1"/>
</dbReference>
<name>A0AAN0J6U1_AMPQE</name>
<keyword evidence="1 2" id="KW-0732">Signal</keyword>
<dbReference type="Proteomes" id="UP000007879">
    <property type="component" value="Unassembled WGS sequence"/>
</dbReference>
<feature type="domain" description="Vitellogenin" evidence="3">
    <location>
        <begin position="53"/>
        <end position="159"/>
    </location>
</feature>
<evidence type="ECO:0000256" key="1">
    <source>
        <dbReference type="ARBA" id="ARBA00022729"/>
    </source>
</evidence>
<sequence>MKGFVLLALALSFFLSCGVAYGKYVKVSNCKNESEICSYEYHAGVELAKGEKVSVSAKVDISCESVGVFNSELSARFCMKVRNSVVKKTSEDNNDDLVPVEKLDKWFCFAQSTSSGKVLGVFYGKGEEEWVVNFKRSIASAFQANYKGTAVTNETDSQSNHTSHYKLACICMCFMYLYPRVFSSV</sequence>
<dbReference type="KEGG" id="aqu:109582237"/>
<reference evidence="4" key="2">
    <citation type="submission" date="2024-06" db="UniProtKB">
        <authorList>
            <consortium name="EnsemblMetazoa"/>
        </authorList>
    </citation>
    <scope>IDENTIFICATION</scope>
</reference>
<protein>
    <recommendedName>
        <fullName evidence="3">Vitellogenin domain-containing protein</fullName>
    </recommendedName>
</protein>
<evidence type="ECO:0000259" key="3">
    <source>
        <dbReference type="Pfam" id="PF01347"/>
    </source>
</evidence>
<feature type="signal peptide" evidence="2">
    <location>
        <begin position="1"/>
        <end position="22"/>
    </location>
</feature>
<keyword evidence="5" id="KW-1185">Reference proteome</keyword>
<dbReference type="SUPFAM" id="SSF56968">
    <property type="entry name" value="Lipovitellin-phosvitin complex, beta-sheet shell regions"/>
    <property type="match status" value="1"/>
</dbReference>
<reference evidence="5" key="1">
    <citation type="journal article" date="2010" name="Nature">
        <title>The Amphimedon queenslandica genome and the evolution of animal complexity.</title>
        <authorList>
            <person name="Srivastava M."/>
            <person name="Simakov O."/>
            <person name="Chapman J."/>
            <person name="Fahey B."/>
            <person name="Gauthier M.E."/>
            <person name="Mitros T."/>
            <person name="Richards G.S."/>
            <person name="Conaco C."/>
            <person name="Dacre M."/>
            <person name="Hellsten U."/>
            <person name="Larroux C."/>
            <person name="Putnam N.H."/>
            <person name="Stanke M."/>
            <person name="Adamska M."/>
            <person name="Darling A."/>
            <person name="Degnan S.M."/>
            <person name="Oakley T.H."/>
            <person name="Plachetzki D.C."/>
            <person name="Zhai Y."/>
            <person name="Adamski M."/>
            <person name="Calcino A."/>
            <person name="Cummins S.F."/>
            <person name="Goodstein D.M."/>
            <person name="Harris C."/>
            <person name="Jackson D.J."/>
            <person name="Leys S.P."/>
            <person name="Shu S."/>
            <person name="Woodcroft B.J."/>
            <person name="Vervoort M."/>
            <person name="Kosik K.S."/>
            <person name="Manning G."/>
            <person name="Degnan B.M."/>
            <person name="Rokhsar D.S."/>
        </authorList>
    </citation>
    <scope>NUCLEOTIDE SEQUENCE [LARGE SCALE GENOMIC DNA]</scope>
</reference>
<dbReference type="EnsemblMetazoa" id="XM_019996887.1">
    <property type="protein sequence ID" value="XP_019852446.1"/>
    <property type="gene ID" value="LOC109582237"/>
</dbReference>
<feature type="chain" id="PRO_5042937259" description="Vitellogenin domain-containing protein" evidence="2">
    <location>
        <begin position="23"/>
        <end position="185"/>
    </location>
</feature>
<evidence type="ECO:0000313" key="5">
    <source>
        <dbReference type="Proteomes" id="UP000007879"/>
    </source>
</evidence>
<evidence type="ECO:0000313" key="4">
    <source>
        <dbReference type="EnsemblMetazoa" id="XP_019852446.1"/>
    </source>
</evidence>
<accession>A0AAN0J6U1</accession>
<evidence type="ECO:0000256" key="2">
    <source>
        <dbReference type="SAM" id="SignalP"/>
    </source>
</evidence>